<dbReference type="EC" id="3.5.2.7" evidence="2"/>
<dbReference type="InterPro" id="IPR032466">
    <property type="entry name" value="Metal_Hydrolase"/>
</dbReference>
<dbReference type="PhylomeDB" id="A7TB08"/>
<evidence type="ECO:0000313" key="8">
    <source>
        <dbReference type="EMBL" id="EDO26808.1"/>
    </source>
</evidence>
<sequence length="131" mass="14550">MANLPKIDNAFLLIENDCIADFGPMTECPQLENIEIIDAKGKVILPTWVDSHTHIVYAGNRIQEFVDRINGLSYEEIANRGGGILNSAKKLNETSEEEIYEQSKLRLEEVMHQGTGAVEIKSGYGLTVEGE</sequence>
<keyword evidence="7" id="KW-0408">Iron</keyword>
<evidence type="ECO:0000256" key="1">
    <source>
        <dbReference type="ARBA" id="ARBA00005023"/>
    </source>
</evidence>
<dbReference type="GO" id="GO:0019556">
    <property type="term" value="P:L-histidine catabolic process to glutamate and formamide"/>
    <property type="evidence" value="ECO:0007669"/>
    <property type="project" value="InterPro"/>
</dbReference>
<dbReference type="HOGENOM" id="CLU_041647_4_1_1"/>
<evidence type="ECO:0000256" key="6">
    <source>
        <dbReference type="ARBA" id="ARBA00022833"/>
    </source>
</evidence>
<name>A7TB08_NEMVE</name>
<dbReference type="SUPFAM" id="SSF51556">
    <property type="entry name" value="Metallo-dependent hydrolases"/>
    <property type="match status" value="1"/>
</dbReference>
<proteinExistence type="predicted"/>
<dbReference type="eggNOG" id="KOG3968">
    <property type="taxonomic scope" value="Eukaryota"/>
</dbReference>
<organism evidence="8 9">
    <name type="scientific">Nematostella vectensis</name>
    <name type="common">Starlet sea anemone</name>
    <dbReference type="NCBI Taxonomy" id="45351"/>
    <lineage>
        <taxon>Eukaryota</taxon>
        <taxon>Metazoa</taxon>
        <taxon>Cnidaria</taxon>
        <taxon>Anthozoa</taxon>
        <taxon>Hexacorallia</taxon>
        <taxon>Actiniaria</taxon>
        <taxon>Edwardsiidae</taxon>
        <taxon>Nematostella</taxon>
    </lineage>
</organism>
<dbReference type="InterPro" id="IPR005920">
    <property type="entry name" value="HutI"/>
</dbReference>
<evidence type="ECO:0000256" key="7">
    <source>
        <dbReference type="ARBA" id="ARBA00023004"/>
    </source>
</evidence>
<dbReference type="STRING" id="45351.A7TB08"/>
<dbReference type="Proteomes" id="UP000001593">
    <property type="component" value="Unassembled WGS sequence"/>
</dbReference>
<comment type="pathway">
    <text evidence="1">Amino-acid degradation.</text>
</comment>
<dbReference type="InParanoid" id="A7TB08"/>
<dbReference type="EMBL" id="DS474653">
    <property type="protein sequence ID" value="EDO26808.1"/>
    <property type="molecule type" value="Genomic_DNA"/>
</dbReference>
<dbReference type="PANTHER" id="PTHR42752">
    <property type="entry name" value="IMIDAZOLONEPROPIONASE"/>
    <property type="match status" value="1"/>
</dbReference>
<evidence type="ECO:0000256" key="3">
    <source>
        <dbReference type="ARBA" id="ARBA00022723"/>
    </source>
</evidence>
<keyword evidence="3" id="KW-0479">Metal-binding</keyword>
<dbReference type="GO" id="GO:0050480">
    <property type="term" value="F:imidazolonepropionase activity"/>
    <property type="evidence" value="ECO:0007669"/>
    <property type="project" value="UniProtKB-EC"/>
</dbReference>
<dbReference type="Gene3D" id="2.30.40.10">
    <property type="entry name" value="Urease, subunit C, domain 1"/>
    <property type="match status" value="1"/>
</dbReference>
<accession>A7TB08</accession>
<evidence type="ECO:0000256" key="2">
    <source>
        <dbReference type="ARBA" id="ARBA00012864"/>
    </source>
</evidence>
<keyword evidence="9" id="KW-1185">Reference proteome</keyword>
<dbReference type="AlphaFoldDB" id="A7TB08"/>
<protein>
    <recommendedName>
        <fullName evidence="2">imidazolonepropionase</fullName>
        <ecNumber evidence="2">3.5.2.7</ecNumber>
    </recommendedName>
</protein>
<keyword evidence="5" id="KW-0369">Histidine metabolism</keyword>
<keyword evidence="4" id="KW-0378">Hydrolase</keyword>
<dbReference type="Gene3D" id="3.20.20.140">
    <property type="entry name" value="Metal-dependent hydrolases"/>
    <property type="match status" value="1"/>
</dbReference>
<dbReference type="PANTHER" id="PTHR42752:SF1">
    <property type="entry name" value="IMIDAZOLONEPROPIONASE-RELATED"/>
    <property type="match status" value="1"/>
</dbReference>
<dbReference type="OMA" id="DCIADFG"/>
<dbReference type="GO" id="GO:0005737">
    <property type="term" value="C:cytoplasm"/>
    <property type="evidence" value="ECO:0007669"/>
    <property type="project" value="InterPro"/>
</dbReference>
<evidence type="ECO:0000256" key="5">
    <source>
        <dbReference type="ARBA" id="ARBA00022808"/>
    </source>
</evidence>
<dbReference type="GO" id="GO:0046872">
    <property type="term" value="F:metal ion binding"/>
    <property type="evidence" value="ECO:0007669"/>
    <property type="project" value="UniProtKB-KW"/>
</dbReference>
<gene>
    <name evidence="8" type="ORF">NEMVEDRAFT_v1g224700</name>
</gene>
<evidence type="ECO:0000313" key="9">
    <source>
        <dbReference type="Proteomes" id="UP000001593"/>
    </source>
</evidence>
<dbReference type="InterPro" id="IPR011059">
    <property type="entry name" value="Metal-dep_hydrolase_composite"/>
</dbReference>
<reference evidence="8 9" key="1">
    <citation type="journal article" date="2007" name="Science">
        <title>Sea anemone genome reveals ancestral eumetazoan gene repertoire and genomic organization.</title>
        <authorList>
            <person name="Putnam N.H."/>
            <person name="Srivastava M."/>
            <person name="Hellsten U."/>
            <person name="Dirks B."/>
            <person name="Chapman J."/>
            <person name="Salamov A."/>
            <person name="Terry A."/>
            <person name="Shapiro H."/>
            <person name="Lindquist E."/>
            <person name="Kapitonov V.V."/>
            <person name="Jurka J."/>
            <person name="Genikhovich G."/>
            <person name="Grigoriev I.V."/>
            <person name="Lucas S.M."/>
            <person name="Steele R.E."/>
            <person name="Finnerty J.R."/>
            <person name="Technau U."/>
            <person name="Martindale M.Q."/>
            <person name="Rokhsar D.S."/>
        </authorList>
    </citation>
    <scope>NUCLEOTIDE SEQUENCE [LARGE SCALE GENOMIC DNA]</scope>
    <source>
        <strain evidence="9">CH2 X CH6</strain>
    </source>
</reference>
<evidence type="ECO:0000256" key="4">
    <source>
        <dbReference type="ARBA" id="ARBA00022801"/>
    </source>
</evidence>
<dbReference type="SUPFAM" id="SSF51338">
    <property type="entry name" value="Composite domain of metallo-dependent hydrolases"/>
    <property type="match status" value="1"/>
</dbReference>
<keyword evidence="6" id="KW-0862">Zinc</keyword>